<organism evidence="2 3">
    <name type="scientific">Diacronema lutheri</name>
    <name type="common">Unicellular marine alga</name>
    <name type="synonym">Monochrysis lutheri</name>
    <dbReference type="NCBI Taxonomy" id="2081491"/>
    <lineage>
        <taxon>Eukaryota</taxon>
        <taxon>Haptista</taxon>
        <taxon>Haptophyta</taxon>
        <taxon>Pavlovophyceae</taxon>
        <taxon>Pavlovales</taxon>
        <taxon>Pavlovaceae</taxon>
        <taxon>Diacronema</taxon>
    </lineage>
</organism>
<feature type="compositionally biased region" description="Low complexity" evidence="1">
    <location>
        <begin position="385"/>
        <end position="412"/>
    </location>
</feature>
<feature type="compositionally biased region" description="Low complexity" evidence="1">
    <location>
        <begin position="426"/>
        <end position="446"/>
    </location>
</feature>
<feature type="region of interest" description="Disordered" evidence="1">
    <location>
        <begin position="303"/>
        <end position="412"/>
    </location>
</feature>
<proteinExistence type="predicted"/>
<name>A0A8J5XGU4_DIALT</name>
<dbReference type="EMBL" id="JAGTXO010000011">
    <property type="protein sequence ID" value="KAG8464956.1"/>
    <property type="molecule type" value="Genomic_DNA"/>
</dbReference>
<feature type="region of interest" description="Disordered" evidence="1">
    <location>
        <begin position="112"/>
        <end position="135"/>
    </location>
</feature>
<protein>
    <submittedName>
        <fullName evidence="2">Uncharacterized protein</fullName>
    </submittedName>
</protein>
<evidence type="ECO:0000313" key="2">
    <source>
        <dbReference type="EMBL" id="KAG8464956.1"/>
    </source>
</evidence>
<accession>A0A8J5XGU4</accession>
<feature type="compositionally biased region" description="Basic and acidic residues" evidence="1">
    <location>
        <begin position="447"/>
        <end position="460"/>
    </location>
</feature>
<feature type="region of interest" description="Disordered" evidence="1">
    <location>
        <begin position="426"/>
        <end position="460"/>
    </location>
</feature>
<dbReference type="Proteomes" id="UP000751190">
    <property type="component" value="Unassembled WGS sequence"/>
</dbReference>
<dbReference type="AlphaFoldDB" id="A0A8J5XGU4"/>
<sequence length="460" mass="49608">MGAAALHDAVARLRAEKLVLERALRSEPAGDVRLELALSEEASVRLGVELAEVHERQAELERLLGEERAAAARAARDAQQLERRVSELSARAQEAEWAARDATARLRELEAGAARERAERESAAAHARDARDAREQRDAALDRVLDQAAELDALRGRMHTLDANLRLEMSLQIERGDAFERRAQCAENDARTARARADALDVRCRELVAQHEAQRAQLSETHAHAHDIEARMRSALARAELADEALVGVLDAREREAEERRRERAAASDVPTHVLAQRLSAALDELAGATREREWLRTELARSHMLGARPPPPSPPPREPRAGARARGWEAQFAGASADEPHAREAPTPPHARAQPPSPPGSPTRAATAGAPAWRPLAATERRAAPWPADWPAATSNAAAPPSAAGVGPLRADGGACAARVAAAAREPLVSPRLSPSGGSPLAPSRQSDERRAALDMFGR</sequence>
<gene>
    <name evidence="2" type="ORF">KFE25_012319</name>
</gene>
<reference evidence="2" key="1">
    <citation type="submission" date="2021-05" db="EMBL/GenBank/DDBJ databases">
        <title>The genome of the haptophyte Pavlova lutheri (Diacronema luteri, Pavlovales) - a model for lipid biosynthesis in eukaryotic algae.</title>
        <authorList>
            <person name="Hulatt C.J."/>
            <person name="Posewitz M.C."/>
        </authorList>
    </citation>
    <scope>NUCLEOTIDE SEQUENCE</scope>
    <source>
        <strain evidence="2">NIVA-4/92</strain>
    </source>
</reference>
<evidence type="ECO:0000313" key="3">
    <source>
        <dbReference type="Proteomes" id="UP000751190"/>
    </source>
</evidence>
<keyword evidence="3" id="KW-1185">Reference proteome</keyword>
<evidence type="ECO:0000256" key="1">
    <source>
        <dbReference type="SAM" id="MobiDB-lite"/>
    </source>
</evidence>
<comment type="caution">
    <text evidence="2">The sequence shown here is derived from an EMBL/GenBank/DDBJ whole genome shotgun (WGS) entry which is preliminary data.</text>
</comment>